<feature type="domain" description="HTH tetR-type" evidence="5">
    <location>
        <begin position="3"/>
        <end position="63"/>
    </location>
</feature>
<dbReference type="OrthoDB" id="9806334at2"/>
<dbReference type="InterPro" id="IPR041479">
    <property type="entry name" value="TetR_CgmR_C"/>
</dbReference>
<name>A0A1L7CTW6_9CORY</name>
<keyword evidence="1" id="KW-0805">Transcription regulation</keyword>
<evidence type="ECO:0000256" key="2">
    <source>
        <dbReference type="ARBA" id="ARBA00023125"/>
    </source>
</evidence>
<evidence type="ECO:0000256" key="4">
    <source>
        <dbReference type="PROSITE-ProRule" id="PRU00335"/>
    </source>
</evidence>
<dbReference type="Proteomes" id="UP000185434">
    <property type="component" value="Chromosome"/>
</dbReference>
<dbReference type="PROSITE" id="PS50977">
    <property type="entry name" value="HTH_TETR_2"/>
    <property type="match status" value="1"/>
</dbReference>
<proteinExistence type="predicted"/>
<dbReference type="RefSeq" id="WP_075664289.1">
    <property type="nucleotide sequence ID" value="NZ_CP009247.1"/>
</dbReference>
<dbReference type="GO" id="GO:0003700">
    <property type="term" value="F:DNA-binding transcription factor activity"/>
    <property type="evidence" value="ECO:0007669"/>
    <property type="project" value="TreeGrafter"/>
</dbReference>
<accession>A0A1L7CTW6</accession>
<keyword evidence="7" id="KW-1185">Reference proteome</keyword>
<evidence type="ECO:0000256" key="3">
    <source>
        <dbReference type="ARBA" id="ARBA00023163"/>
    </source>
</evidence>
<evidence type="ECO:0000259" key="5">
    <source>
        <dbReference type="PROSITE" id="PS50977"/>
    </source>
</evidence>
<evidence type="ECO:0000256" key="1">
    <source>
        <dbReference type="ARBA" id="ARBA00023015"/>
    </source>
</evidence>
<dbReference type="SUPFAM" id="SSF48498">
    <property type="entry name" value="Tetracyclin repressor-like, C-terminal domain"/>
    <property type="match status" value="1"/>
</dbReference>
<evidence type="ECO:0000313" key="6">
    <source>
        <dbReference type="EMBL" id="APT89294.1"/>
    </source>
</evidence>
<dbReference type="Pfam" id="PF17937">
    <property type="entry name" value="TetR_C_28"/>
    <property type="match status" value="1"/>
</dbReference>
<dbReference type="PANTHER" id="PTHR30055:SF234">
    <property type="entry name" value="HTH-TYPE TRANSCRIPTIONAL REGULATOR BETI"/>
    <property type="match status" value="1"/>
</dbReference>
<keyword evidence="3" id="KW-0804">Transcription</keyword>
<feature type="DNA-binding region" description="H-T-H motif" evidence="4">
    <location>
        <begin position="26"/>
        <end position="45"/>
    </location>
</feature>
<dbReference type="STRING" id="1437875.CFRA_08575"/>
<gene>
    <name evidence="6" type="ORF">CFRA_08575</name>
</gene>
<reference evidence="6 7" key="1">
    <citation type="submission" date="2014-08" db="EMBL/GenBank/DDBJ databases">
        <title>Complete genome sequence of Corynebacterium frankenforstense ST18(T) (=DSM 45800(T)), isolated from raw cow milk.</title>
        <authorList>
            <person name="Ruckert C."/>
            <person name="Albersmeier A."/>
            <person name="Winkler A."/>
            <person name="Lipski A."/>
            <person name="Kalinowski J."/>
        </authorList>
    </citation>
    <scope>NUCLEOTIDE SEQUENCE [LARGE SCALE GENOMIC DNA]</scope>
    <source>
        <strain evidence="6 7">ST18</strain>
    </source>
</reference>
<dbReference type="InterPro" id="IPR009057">
    <property type="entry name" value="Homeodomain-like_sf"/>
</dbReference>
<sequence>MRPSKREQILETAVEMIDADGLDAVTYDSLSQATGVSKSGLIYHFPSRHELMLGVHRHLAEEWERELVDAAGAPAADVSPTARLRALVLSLSGSATRADLLVQLDAASHPDFENVWREVDRRWSPAPEDVGSDPAVDSAYLVLLAAEGLWLHDHAHLYSLTPEQRTSLTEAILGMIPEQGS</sequence>
<dbReference type="GO" id="GO:0000976">
    <property type="term" value="F:transcription cis-regulatory region binding"/>
    <property type="evidence" value="ECO:0007669"/>
    <property type="project" value="TreeGrafter"/>
</dbReference>
<keyword evidence="2 4" id="KW-0238">DNA-binding</keyword>
<dbReference type="InterPro" id="IPR001647">
    <property type="entry name" value="HTH_TetR"/>
</dbReference>
<dbReference type="PANTHER" id="PTHR30055">
    <property type="entry name" value="HTH-TYPE TRANSCRIPTIONAL REGULATOR RUTR"/>
    <property type="match status" value="1"/>
</dbReference>
<dbReference type="KEGG" id="cfk:CFRA_08575"/>
<dbReference type="Pfam" id="PF00440">
    <property type="entry name" value="TetR_N"/>
    <property type="match status" value="1"/>
</dbReference>
<dbReference type="SUPFAM" id="SSF46689">
    <property type="entry name" value="Homeodomain-like"/>
    <property type="match status" value="1"/>
</dbReference>
<organism evidence="6 7">
    <name type="scientific">Corynebacterium frankenforstense DSM 45800</name>
    <dbReference type="NCBI Taxonomy" id="1437875"/>
    <lineage>
        <taxon>Bacteria</taxon>
        <taxon>Bacillati</taxon>
        <taxon>Actinomycetota</taxon>
        <taxon>Actinomycetes</taxon>
        <taxon>Mycobacteriales</taxon>
        <taxon>Corynebacteriaceae</taxon>
        <taxon>Corynebacterium</taxon>
    </lineage>
</organism>
<protein>
    <submittedName>
        <fullName evidence="6">TetR family transcriptional regulator</fullName>
    </submittedName>
</protein>
<dbReference type="Gene3D" id="1.10.357.10">
    <property type="entry name" value="Tetracycline Repressor, domain 2"/>
    <property type="match status" value="1"/>
</dbReference>
<dbReference type="EMBL" id="CP009247">
    <property type="protein sequence ID" value="APT89294.1"/>
    <property type="molecule type" value="Genomic_DNA"/>
</dbReference>
<dbReference type="InterPro" id="IPR050109">
    <property type="entry name" value="HTH-type_TetR-like_transc_reg"/>
</dbReference>
<evidence type="ECO:0000313" key="7">
    <source>
        <dbReference type="Proteomes" id="UP000185434"/>
    </source>
</evidence>
<dbReference type="AlphaFoldDB" id="A0A1L7CTW6"/>
<dbReference type="InterPro" id="IPR036271">
    <property type="entry name" value="Tet_transcr_reg_TetR-rel_C_sf"/>
</dbReference>
<dbReference type="PRINTS" id="PR00455">
    <property type="entry name" value="HTHTETR"/>
</dbReference>